<reference evidence="1 2" key="1">
    <citation type="submission" date="2024-02" db="EMBL/GenBank/DDBJ databases">
        <title>De novo assembly and annotation of 12 fungi associated with fruit tree decline syndrome in Ontario, Canada.</title>
        <authorList>
            <person name="Sulman M."/>
            <person name="Ellouze W."/>
            <person name="Ilyukhin E."/>
        </authorList>
    </citation>
    <scope>NUCLEOTIDE SEQUENCE [LARGE SCALE GENOMIC DNA]</scope>
    <source>
        <strain evidence="1 2">M1-105</strain>
    </source>
</reference>
<comment type="caution">
    <text evidence="1">The sequence shown here is derived from an EMBL/GenBank/DDBJ whole genome shotgun (WGS) entry which is preliminary data.</text>
</comment>
<evidence type="ECO:0000313" key="1">
    <source>
        <dbReference type="EMBL" id="KAL1619712.1"/>
    </source>
</evidence>
<organism evidence="1 2">
    <name type="scientific">Neofusicoccum ribis</name>
    <dbReference type="NCBI Taxonomy" id="45134"/>
    <lineage>
        <taxon>Eukaryota</taxon>
        <taxon>Fungi</taxon>
        <taxon>Dikarya</taxon>
        <taxon>Ascomycota</taxon>
        <taxon>Pezizomycotina</taxon>
        <taxon>Dothideomycetes</taxon>
        <taxon>Dothideomycetes incertae sedis</taxon>
        <taxon>Botryosphaeriales</taxon>
        <taxon>Botryosphaeriaceae</taxon>
        <taxon>Neofusicoccum</taxon>
    </lineage>
</organism>
<proteinExistence type="predicted"/>
<keyword evidence="2" id="KW-1185">Reference proteome</keyword>
<dbReference type="EMBL" id="JAJVDC020000183">
    <property type="protein sequence ID" value="KAL1619712.1"/>
    <property type="molecule type" value="Genomic_DNA"/>
</dbReference>
<gene>
    <name evidence="1" type="ORF">SLS56_010011</name>
</gene>
<sequence length="102" mass="11326">MAAMYVAKGGLGTLQSPLLNVIFSGLTYQNLWKVPDGDKADLSQTFQSGQTLPLSWEALNESTNDLWVTTFNYNEVKFSSLITRTPPPSTQNLPFHEAHIHS</sequence>
<accession>A0ABR3SFM9</accession>
<protein>
    <submittedName>
        <fullName evidence="1">Uncharacterized protein</fullName>
    </submittedName>
</protein>
<evidence type="ECO:0000313" key="2">
    <source>
        <dbReference type="Proteomes" id="UP001521116"/>
    </source>
</evidence>
<name>A0ABR3SFM9_9PEZI</name>
<dbReference type="Proteomes" id="UP001521116">
    <property type="component" value="Unassembled WGS sequence"/>
</dbReference>